<proteinExistence type="predicted"/>
<sequence>MSTEATRPSGVPSTIEMLEMLDQVTQDIPRMLESLGNAIGTLVDRNTDPAKVDVWERNLKGFSGQYYGRLATCQNALRTVIRHLHTLGVDPHTIRPPITGVPPPAFSLPGPDKPYAPEPSTSQQPEGQKAESSTTPASEAGLSLYAARLELKALQSMQKALHDMMEDNTESVEASLAGDHTHTEDASNIPEPMETSPVVATTAMLPTLPVEPESGLAAVPPSAAQPAFTPSSARLDGNGSMNGATSATGGLGGLVGYADSDGSDVEMNN</sequence>
<keyword evidence="3" id="KW-1185">Reference proteome</keyword>
<reference evidence="2" key="1">
    <citation type="submission" date="2020-04" db="EMBL/GenBank/DDBJ databases">
        <title>Analysis of mating type loci in Filobasidium floriforme.</title>
        <authorList>
            <person name="Nowrousian M."/>
        </authorList>
    </citation>
    <scope>NUCLEOTIDE SEQUENCE</scope>
    <source>
        <strain evidence="2">CBS 6242</strain>
    </source>
</reference>
<name>A0A8K0JNJ7_9TREE</name>
<evidence type="ECO:0000313" key="3">
    <source>
        <dbReference type="Proteomes" id="UP000812966"/>
    </source>
</evidence>
<dbReference type="OrthoDB" id="2592483at2759"/>
<feature type="compositionally biased region" description="Pro residues" evidence="1">
    <location>
        <begin position="99"/>
        <end position="117"/>
    </location>
</feature>
<dbReference type="EMBL" id="JABELV010000052">
    <property type="protein sequence ID" value="KAG7553567.1"/>
    <property type="molecule type" value="Genomic_DNA"/>
</dbReference>
<feature type="region of interest" description="Disordered" evidence="1">
    <location>
        <begin position="91"/>
        <end position="137"/>
    </location>
</feature>
<accession>A0A8K0JNJ7</accession>
<dbReference type="AlphaFoldDB" id="A0A8K0JNJ7"/>
<evidence type="ECO:0008006" key="4">
    <source>
        <dbReference type="Google" id="ProtNLM"/>
    </source>
</evidence>
<protein>
    <recommendedName>
        <fullName evidence="4">Mediator complex subunit 11</fullName>
    </recommendedName>
</protein>
<gene>
    <name evidence="2" type="ORF">FFLO_02999</name>
</gene>
<evidence type="ECO:0000256" key="1">
    <source>
        <dbReference type="SAM" id="MobiDB-lite"/>
    </source>
</evidence>
<organism evidence="2 3">
    <name type="scientific">Filobasidium floriforme</name>
    <dbReference type="NCBI Taxonomy" id="5210"/>
    <lineage>
        <taxon>Eukaryota</taxon>
        <taxon>Fungi</taxon>
        <taxon>Dikarya</taxon>
        <taxon>Basidiomycota</taxon>
        <taxon>Agaricomycotina</taxon>
        <taxon>Tremellomycetes</taxon>
        <taxon>Filobasidiales</taxon>
        <taxon>Filobasidiaceae</taxon>
        <taxon>Filobasidium</taxon>
    </lineage>
</organism>
<feature type="compositionally biased region" description="Polar residues" evidence="1">
    <location>
        <begin position="119"/>
        <end position="137"/>
    </location>
</feature>
<comment type="caution">
    <text evidence="2">The sequence shown here is derived from an EMBL/GenBank/DDBJ whole genome shotgun (WGS) entry which is preliminary data.</text>
</comment>
<evidence type="ECO:0000313" key="2">
    <source>
        <dbReference type="EMBL" id="KAG7553567.1"/>
    </source>
</evidence>
<dbReference type="Proteomes" id="UP000812966">
    <property type="component" value="Unassembled WGS sequence"/>
</dbReference>
<feature type="region of interest" description="Disordered" evidence="1">
    <location>
        <begin position="212"/>
        <end position="269"/>
    </location>
</feature>